<name>A0AAV0BTC4_PHAPC</name>
<dbReference type="Proteomes" id="UP001153365">
    <property type="component" value="Unassembled WGS sequence"/>
</dbReference>
<feature type="region of interest" description="Disordered" evidence="1">
    <location>
        <begin position="1"/>
        <end position="212"/>
    </location>
</feature>
<feature type="compositionally biased region" description="Polar residues" evidence="1">
    <location>
        <begin position="176"/>
        <end position="192"/>
    </location>
</feature>
<protein>
    <submittedName>
        <fullName evidence="2">Uncharacterized protein</fullName>
    </submittedName>
</protein>
<dbReference type="AlphaFoldDB" id="A0AAV0BTC4"/>
<reference evidence="2" key="1">
    <citation type="submission" date="2022-06" db="EMBL/GenBank/DDBJ databases">
        <authorList>
            <consortium name="SYNGENTA / RWTH Aachen University"/>
        </authorList>
    </citation>
    <scope>NUCLEOTIDE SEQUENCE</scope>
</reference>
<sequence>MSKEPDTILEPFLSGNDIRINEGGEEVVDTTENKNSGSDEKLTAEDGGDQGDNGINNIFNSELKSSSSLPTESITNTSTKDQVDDDESNKNNPIKFSSMVDDQKPVSPSSNIRRNSSSQFNPTTSTVPISQDEIYFQPSIDSKAKAINESSNQPVQMPSTSNLSSRQTPDKDTLTKQDSQCQTSSPSPTKNPNAPYIRHQNRLSPNQSIQSQSNKTAAIILIKDLIIPTLAPEAIQLG</sequence>
<gene>
    <name evidence="2" type="ORF">PPACK8108_LOCUS24640</name>
</gene>
<feature type="compositionally biased region" description="Polar residues" evidence="1">
    <location>
        <begin position="202"/>
        <end position="212"/>
    </location>
</feature>
<evidence type="ECO:0000256" key="1">
    <source>
        <dbReference type="SAM" id="MobiDB-lite"/>
    </source>
</evidence>
<proteinExistence type="predicted"/>
<feature type="compositionally biased region" description="Polar residues" evidence="1">
    <location>
        <begin position="119"/>
        <end position="129"/>
    </location>
</feature>
<comment type="caution">
    <text evidence="2">The sequence shown here is derived from an EMBL/GenBank/DDBJ whole genome shotgun (WGS) entry which is preliminary data.</text>
</comment>
<feature type="compositionally biased region" description="Polar residues" evidence="1">
    <location>
        <begin position="148"/>
        <end position="167"/>
    </location>
</feature>
<evidence type="ECO:0000313" key="3">
    <source>
        <dbReference type="Proteomes" id="UP001153365"/>
    </source>
</evidence>
<evidence type="ECO:0000313" key="2">
    <source>
        <dbReference type="EMBL" id="CAH7689550.1"/>
    </source>
</evidence>
<accession>A0AAV0BTC4</accession>
<feature type="compositionally biased region" description="Low complexity" evidence="1">
    <location>
        <begin position="107"/>
        <end position="118"/>
    </location>
</feature>
<feature type="compositionally biased region" description="Polar residues" evidence="1">
    <location>
        <begin position="62"/>
        <end position="80"/>
    </location>
</feature>
<dbReference type="EMBL" id="CALTRL010006085">
    <property type="protein sequence ID" value="CAH7689550.1"/>
    <property type="molecule type" value="Genomic_DNA"/>
</dbReference>
<keyword evidence="3" id="KW-1185">Reference proteome</keyword>
<organism evidence="2 3">
    <name type="scientific">Phakopsora pachyrhizi</name>
    <name type="common">Asian soybean rust disease fungus</name>
    <dbReference type="NCBI Taxonomy" id="170000"/>
    <lineage>
        <taxon>Eukaryota</taxon>
        <taxon>Fungi</taxon>
        <taxon>Dikarya</taxon>
        <taxon>Basidiomycota</taxon>
        <taxon>Pucciniomycotina</taxon>
        <taxon>Pucciniomycetes</taxon>
        <taxon>Pucciniales</taxon>
        <taxon>Phakopsoraceae</taxon>
        <taxon>Phakopsora</taxon>
    </lineage>
</organism>